<keyword evidence="3" id="KW-1185">Reference proteome</keyword>
<dbReference type="InterPro" id="IPR031390">
    <property type="entry name" value="OFCC1"/>
</dbReference>
<feature type="transmembrane region" description="Helical" evidence="2">
    <location>
        <begin position="310"/>
        <end position="327"/>
    </location>
</feature>
<name>A0A9B0TGV7_CHRAS</name>
<dbReference type="GeneID" id="102831105"/>
<keyword evidence="2" id="KW-1133">Transmembrane helix</keyword>
<sequence>MDREKFQQKALKQTKQKKSKSAEFLMGKEDKDIAEGVGNPAFHMSSPDLSVYQTSGKKAMRHDVPDHTLAVHQQKLRLLTAVEPKGNEYSRNYFDPLMDEEINPRQCGMEVSREVCIMSISEKAEVDMENTAHLSEKETVFFQRKKNASATMDNHGRSFVHFLQGNIANKIGPCSMDCDPSLLKEGHELHYKGDDLTDNSLEEKSTSGRTGEIEDYSQEISYLEELETHRYSVWYDVGQVQCIRAVCEMGITTPAPRAWLLGYEDTGPEGLSSGWHIIVRGSGKLSKHLHFVLVTLFSELQLAQWRSQSFWYIILLMASLWFLRLYLHYLGQWLFLEAISTPVTK</sequence>
<feature type="region of interest" description="Disordered" evidence="1">
    <location>
        <begin position="1"/>
        <end position="30"/>
    </location>
</feature>
<dbReference type="PANTHER" id="PTHR33862:SF3">
    <property type="entry name" value="OROFACIAL CLEFT 1 CANDIDATE GENE 1 PROTEIN"/>
    <property type="match status" value="1"/>
</dbReference>
<dbReference type="RefSeq" id="XP_006864192.1">
    <property type="nucleotide sequence ID" value="XM_006864130.1"/>
</dbReference>
<proteinExistence type="predicted"/>
<dbReference type="OrthoDB" id="347244at2759"/>
<gene>
    <name evidence="4" type="primary">LOC102831105</name>
</gene>
<reference evidence="4" key="1">
    <citation type="submission" date="2025-08" db="UniProtKB">
        <authorList>
            <consortium name="RefSeq"/>
        </authorList>
    </citation>
    <scope>IDENTIFICATION</scope>
    <source>
        <tissue evidence="4">Spleen</tissue>
    </source>
</reference>
<keyword evidence="2" id="KW-0472">Membrane</keyword>
<evidence type="ECO:0000313" key="3">
    <source>
        <dbReference type="Proteomes" id="UP000504623"/>
    </source>
</evidence>
<evidence type="ECO:0000256" key="1">
    <source>
        <dbReference type="SAM" id="MobiDB-lite"/>
    </source>
</evidence>
<accession>A0A9B0TGV7</accession>
<protein>
    <submittedName>
        <fullName evidence="4">Orofacial cleft 1 candidate gene 1 protein-like</fullName>
    </submittedName>
</protein>
<organism evidence="3 4">
    <name type="scientific">Chrysochloris asiatica</name>
    <name type="common">Cape golden mole</name>
    <dbReference type="NCBI Taxonomy" id="185453"/>
    <lineage>
        <taxon>Eukaryota</taxon>
        <taxon>Metazoa</taxon>
        <taxon>Chordata</taxon>
        <taxon>Craniata</taxon>
        <taxon>Vertebrata</taxon>
        <taxon>Euteleostomi</taxon>
        <taxon>Mammalia</taxon>
        <taxon>Eutheria</taxon>
        <taxon>Afrotheria</taxon>
        <taxon>Chrysochloridae</taxon>
        <taxon>Chrysochlorinae</taxon>
        <taxon>Chrysochloris</taxon>
    </lineage>
</organism>
<dbReference type="PANTHER" id="PTHR33862">
    <property type="entry name" value="OROFACIAL CLEFT 1 CANDIDATE GENE 1 PROTEIN"/>
    <property type="match status" value="1"/>
</dbReference>
<evidence type="ECO:0000313" key="4">
    <source>
        <dbReference type="RefSeq" id="XP_006864192.1"/>
    </source>
</evidence>
<dbReference type="Pfam" id="PF15680">
    <property type="entry name" value="OFCC1"/>
    <property type="match status" value="1"/>
</dbReference>
<dbReference type="Proteomes" id="UP000504623">
    <property type="component" value="Unplaced"/>
</dbReference>
<evidence type="ECO:0000256" key="2">
    <source>
        <dbReference type="SAM" id="Phobius"/>
    </source>
</evidence>
<dbReference type="AlphaFoldDB" id="A0A9B0TGV7"/>
<keyword evidence="2" id="KW-0812">Transmembrane</keyword>